<keyword evidence="3" id="KW-1185">Reference proteome</keyword>
<gene>
    <name evidence="2" type="ORF">B0T11DRAFT_129916</name>
</gene>
<organism evidence="2 3">
    <name type="scientific">Plectosphaerella cucumerina</name>
    <dbReference type="NCBI Taxonomy" id="40658"/>
    <lineage>
        <taxon>Eukaryota</taxon>
        <taxon>Fungi</taxon>
        <taxon>Dikarya</taxon>
        <taxon>Ascomycota</taxon>
        <taxon>Pezizomycotina</taxon>
        <taxon>Sordariomycetes</taxon>
        <taxon>Hypocreomycetidae</taxon>
        <taxon>Glomerellales</taxon>
        <taxon>Plectosphaerellaceae</taxon>
        <taxon>Plectosphaerella</taxon>
    </lineage>
</organism>
<comment type="caution">
    <text evidence="2">The sequence shown here is derived from an EMBL/GenBank/DDBJ whole genome shotgun (WGS) entry which is preliminary data.</text>
</comment>
<evidence type="ECO:0000313" key="3">
    <source>
        <dbReference type="Proteomes" id="UP000813385"/>
    </source>
</evidence>
<reference evidence="2" key="1">
    <citation type="journal article" date="2021" name="Nat. Commun.">
        <title>Genetic determinants of endophytism in the Arabidopsis root mycobiome.</title>
        <authorList>
            <person name="Mesny F."/>
            <person name="Miyauchi S."/>
            <person name="Thiergart T."/>
            <person name="Pickel B."/>
            <person name="Atanasova L."/>
            <person name="Karlsson M."/>
            <person name="Huettel B."/>
            <person name="Barry K.W."/>
            <person name="Haridas S."/>
            <person name="Chen C."/>
            <person name="Bauer D."/>
            <person name="Andreopoulos W."/>
            <person name="Pangilinan J."/>
            <person name="LaButti K."/>
            <person name="Riley R."/>
            <person name="Lipzen A."/>
            <person name="Clum A."/>
            <person name="Drula E."/>
            <person name="Henrissat B."/>
            <person name="Kohler A."/>
            <person name="Grigoriev I.V."/>
            <person name="Martin F.M."/>
            <person name="Hacquard S."/>
        </authorList>
    </citation>
    <scope>NUCLEOTIDE SEQUENCE</scope>
    <source>
        <strain evidence="2">MPI-CAGE-AT-0016</strain>
    </source>
</reference>
<dbReference type="AlphaFoldDB" id="A0A8K0TBB3"/>
<proteinExistence type="predicted"/>
<dbReference type="Proteomes" id="UP000813385">
    <property type="component" value="Unassembled WGS sequence"/>
</dbReference>
<evidence type="ECO:0000256" key="1">
    <source>
        <dbReference type="SAM" id="SignalP"/>
    </source>
</evidence>
<dbReference type="OrthoDB" id="4410170at2759"/>
<keyword evidence="1" id="KW-0732">Signal</keyword>
<evidence type="ECO:0000313" key="2">
    <source>
        <dbReference type="EMBL" id="KAH7349332.1"/>
    </source>
</evidence>
<sequence>MRFTTVLASAALYFAAGSDAWAQAADGRWIANDRTYWLEGSNVHESCTIRNTNTVLRSGGCVYWTNAQGGQFHGTCTTDPNFGVICLGGRGRAFKA</sequence>
<accession>A0A8K0TBB3</accession>
<feature type="chain" id="PRO_5035459069" evidence="1">
    <location>
        <begin position="23"/>
        <end position="96"/>
    </location>
</feature>
<dbReference type="EMBL" id="JAGPXD010000006">
    <property type="protein sequence ID" value="KAH7349332.1"/>
    <property type="molecule type" value="Genomic_DNA"/>
</dbReference>
<feature type="signal peptide" evidence="1">
    <location>
        <begin position="1"/>
        <end position="22"/>
    </location>
</feature>
<protein>
    <submittedName>
        <fullName evidence="2">Uncharacterized protein</fullName>
    </submittedName>
</protein>
<name>A0A8K0TBB3_9PEZI</name>